<dbReference type="NCBIfam" id="TIGR00538">
    <property type="entry name" value="hemN"/>
    <property type="match status" value="1"/>
</dbReference>
<feature type="binding site" evidence="16">
    <location>
        <position position="324"/>
    </location>
    <ligand>
        <name>S-adenosyl-L-methionine</name>
        <dbReference type="ChEBI" id="CHEBI:59789"/>
        <label>1</label>
    </ligand>
</feature>
<dbReference type="PROSITE" id="PS51918">
    <property type="entry name" value="RADICAL_SAM"/>
    <property type="match status" value="1"/>
</dbReference>
<dbReference type="PIRSF" id="PIRSF000167">
    <property type="entry name" value="HemN"/>
    <property type="match status" value="1"/>
</dbReference>
<dbReference type="Gene3D" id="1.10.10.920">
    <property type="match status" value="1"/>
</dbReference>
<dbReference type="GO" id="GO:0005737">
    <property type="term" value="C:cytoplasm"/>
    <property type="evidence" value="ECO:0007669"/>
    <property type="project" value="UniProtKB-SubCell"/>
</dbReference>
<protein>
    <recommendedName>
        <fullName evidence="15">Coproporphyrinogen-III oxidase</fullName>
        <ecNumber evidence="15">1.3.98.3</ecNumber>
    </recommendedName>
</protein>
<feature type="binding site" evidence="16">
    <location>
        <begin position="62"/>
        <end position="64"/>
    </location>
    <ligand>
        <name>S-adenosyl-L-methionine</name>
        <dbReference type="ChEBI" id="CHEBI:59789"/>
        <label>2</label>
    </ligand>
</feature>
<dbReference type="SUPFAM" id="SSF102114">
    <property type="entry name" value="Radical SAM enzymes"/>
    <property type="match status" value="1"/>
</dbReference>
<feature type="binding site" evidence="17">
    <location>
        <position position="63"/>
    </location>
    <ligand>
        <name>[4Fe-4S] cluster</name>
        <dbReference type="ChEBI" id="CHEBI:49883"/>
        <note>4Fe-4S-S-AdoMet</note>
    </ligand>
</feature>
<dbReference type="Pfam" id="PF04055">
    <property type="entry name" value="Radical_SAM"/>
    <property type="match status" value="1"/>
</dbReference>
<organism evidence="19 20">
    <name type="scientific">Rhodopseudomonas palustris</name>
    <dbReference type="NCBI Taxonomy" id="1076"/>
    <lineage>
        <taxon>Bacteria</taxon>
        <taxon>Pseudomonadati</taxon>
        <taxon>Pseudomonadota</taxon>
        <taxon>Alphaproteobacteria</taxon>
        <taxon>Hyphomicrobiales</taxon>
        <taxon>Nitrobacteraceae</taxon>
        <taxon>Rhodopseudomonas</taxon>
    </lineage>
</organism>
<dbReference type="SFLD" id="SFLDS00029">
    <property type="entry name" value="Radical_SAM"/>
    <property type="match status" value="1"/>
</dbReference>
<dbReference type="InterPro" id="IPR007197">
    <property type="entry name" value="rSAM"/>
</dbReference>
<comment type="function">
    <text evidence="13">Involved in the heme biosynthesis. Catalyzes the anaerobic oxidative decarboxylation of propionate groups of rings A and B of coproporphyrinogen III to yield the vinyl groups in protoporphyrinogen IX.</text>
</comment>
<comment type="subunit">
    <text evidence="4">Monomer.</text>
</comment>
<keyword evidence="9 15" id="KW-0560">Oxidoreductase</keyword>
<dbReference type="InterPro" id="IPR058240">
    <property type="entry name" value="rSAM_sf"/>
</dbReference>
<dbReference type="InterPro" id="IPR006638">
    <property type="entry name" value="Elp3/MiaA/NifB-like_rSAM"/>
</dbReference>
<feature type="binding site" evidence="16">
    <location>
        <begin position="108"/>
        <end position="109"/>
    </location>
    <ligand>
        <name>S-adenosyl-L-methionine</name>
        <dbReference type="ChEBI" id="CHEBI:59789"/>
        <label>2</label>
    </ligand>
</feature>
<feature type="binding site" evidence="16">
    <location>
        <position position="179"/>
    </location>
    <ligand>
        <name>S-adenosyl-L-methionine</name>
        <dbReference type="ChEBI" id="CHEBI:59789"/>
        <label>2</label>
    </ligand>
</feature>
<evidence type="ECO:0000256" key="1">
    <source>
        <dbReference type="ARBA" id="ARBA00004496"/>
    </source>
</evidence>
<evidence type="ECO:0000313" key="20">
    <source>
        <dbReference type="Proteomes" id="UP000248134"/>
    </source>
</evidence>
<keyword evidence="10 15" id="KW-0408">Iron</keyword>
<dbReference type="UniPathway" id="UPA00251">
    <property type="reaction ID" value="UER00323"/>
</dbReference>
<evidence type="ECO:0000256" key="9">
    <source>
        <dbReference type="ARBA" id="ARBA00023002"/>
    </source>
</evidence>
<dbReference type="InterPro" id="IPR004558">
    <property type="entry name" value="Coprogen_oxidase_HemN"/>
</dbReference>
<keyword evidence="7 15" id="KW-0949">S-adenosyl-L-methionine</keyword>
<feature type="binding site" evidence="16">
    <location>
        <position position="50"/>
    </location>
    <ligand>
        <name>S-adenosyl-L-methionine</name>
        <dbReference type="ChEBI" id="CHEBI:59789"/>
        <label>1</label>
    </ligand>
</feature>
<dbReference type="PANTHER" id="PTHR13932">
    <property type="entry name" value="COPROPORPHYRINIGEN III OXIDASE"/>
    <property type="match status" value="1"/>
</dbReference>
<dbReference type="EC" id="1.3.98.3" evidence="15"/>
<dbReference type="GO" id="GO:0051989">
    <property type="term" value="F:coproporphyrinogen dehydrogenase activity"/>
    <property type="evidence" value="ECO:0007669"/>
    <property type="project" value="UniProtKB-EC"/>
</dbReference>
<dbReference type="InterPro" id="IPR034505">
    <property type="entry name" value="Coproporphyrinogen-III_oxidase"/>
</dbReference>
<evidence type="ECO:0000256" key="4">
    <source>
        <dbReference type="ARBA" id="ARBA00011245"/>
    </source>
</evidence>
<evidence type="ECO:0000313" key="19">
    <source>
        <dbReference type="EMBL" id="PZA10220.1"/>
    </source>
</evidence>
<evidence type="ECO:0000256" key="8">
    <source>
        <dbReference type="ARBA" id="ARBA00022723"/>
    </source>
</evidence>
<evidence type="ECO:0000256" key="17">
    <source>
        <dbReference type="PIRSR" id="PIRSR000167-2"/>
    </source>
</evidence>
<feature type="binding site" evidence="17">
    <location>
        <position position="56"/>
    </location>
    <ligand>
        <name>[4Fe-4S] cluster</name>
        <dbReference type="ChEBI" id="CHEBI:49883"/>
        <note>4Fe-4S-S-AdoMet</note>
    </ligand>
</feature>
<dbReference type="GO" id="GO:0004109">
    <property type="term" value="F:coproporphyrinogen oxidase activity"/>
    <property type="evidence" value="ECO:0007669"/>
    <property type="project" value="InterPro"/>
</dbReference>
<dbReference type="AlphaFoldDB" id="A0A323UFD1"/>
<keyword evidence="12 15" id="KW-0627">Porphyrin biosynthesis</keyword>
<accession>A0A323UFD1</accession>
<evidence type="ECO:0000256" key="3">
    <source>
        <dbReference type="ARBA" id="ARBA00005493"/>
    </source>
</evidence>
<evidence type="ECO:0000256" key="10">
    <source>
        <dbReference type="ARBA" id="ARBA00023004"/>
    </source>
</evidence>
<gene>
    <name evidence="19" type="primary">hemN</name>
    <name evidence="19" type="ORF">DNX69_19830</name>
</gene>
<evidence type="ECO:0000256" key="7">
    <source>
        <dbReference type="ARBA" id="ARBA00022691"/>
    </source>
</evidence>
<evidence type="ECO:0000256" key="2">
    <source>
        <dbReference type="ARBA" id="ARBA00004785"/>
    </source>
</evidence>
<dbReference type="Proteomes" id="UP000248134">
    <property type="component" value="Unassembled WGS sequence"/>
</dbReference>
<feature type="binding site" evidence="16">
    <location>
        <position position="107"/>
    </location>
    <ligand>
        <name>S-adenosyl-L-methionine</name>
        <dbReference type="ChEBI" id="CHEBI:59789"/>
        <label>1</label>
    </ligand>
</feature>
<comment type="similarity">
    <text evidence="3 15">Belongs to the anaerobic coproporphyrinogen-III oxidase family.</text>
</comment>
<proteinExistence type="inferred from homology"/>
<evidence type="ECO:0000259" key="18">
    <source>
        <dbReference type="PROSITE" id="PS51918"/>
    </source>
</evidence>
<comment type="cofactor">
    <cofactor evidence="15 17">
        <name>[4Fe-4S] cluster</name>
        <dbReference type="ChEBI" id="CHEBI:49883"/>
    </cofactor>
    <text evidence="15 17">Binds 1 [4Fe-4S] cluster. The cluster is coordinated with 3 cysteines and an exchangeable S-adenosyl-L-methionine.</text>
</comment>
<dbReference type="SFLD" id="SFLDG01082">
    <property type="entry name" value="B12-binding_domain_containing"/>
    <property type="match status" value="1"/>
</dbReference>
<feature type="domain" description="Radical SAM core" evidence="18">
    <location>
        <begin position="41"/>
        <end position="277"/>
    </location>
</feature>
<sequence length="449" mass="49441">MSSALDKYAKSSVPRYTSYPTAPHFAKDFPESIYRGWLAQLDTDEPISLYLHVPFCKQMCWYCGCNMKLAAKYDPVADYVEHLIDEINLVGDALPGTMPVRHLHFGGGTPTVIDPQDLGAVMTLLRERFEFLPDAEIAIESDPRTLTEDMAAKIGELGFTRASFGVQEFDPKVQEAINRIQPPEMVARAMQLFKSAGVERINFDLIYGLPYQTAEDLRRTVEQCVEMKPDRVALFGYAHVPWVAKNQRMIPDESLPKPELRATQADTAAEALVKGGYVRIGIDHFALPGDSLAVASKTGELHRNFQGYTADAAQTLIGLGATSIGRTPSGYVQNISETGAWARAVEAGKIPVARGHALTQQDNLRAHVIERIMCDGKVDLAAAGKAFGYDEDWYTPEQESLAELQRDGAVVCNGSKLTLTPDGVRLSRVVASVFDTYLRNSSVRHSIAV</sequence>
<keyword evidence="5 15" id="KW-0004">4Fe-4S</keyword>
<feature type="binding site" evidence="16">
    <location>
        <position position="167"/>
    </location>
    <ligand>
        <name>S-adenosyl-L-methionine</name>
        <dbReference type="ChEBI" id="CHEBI:59789"/>
        <label>2</label>
    </ligand>
</feature>
<keyword evidence="8 15" id="KW-0479">Metal-binding</keyword>
<feature type="binding site" evidence="16">
    <location>
        <position position="238"/>
    </location>
    <ligand>
        <name>S-adenosyl-L-methionine</name>
        <dbReference type="ChEBI" id="CHEBI:59789"/>
        <label>2</label>
    </ligand>
</feature>
<evidence type="ECO:0000256" key="5">
    <source>
        <dbReference type="ARBA" id="ARBA00022485"/>
    </source>
</evidence>
<reference evidence="19 20" key="1">
    <citation type="submission" date="2018-06" db="EMBL/GenBank/DDBJ databases">
        <title>Draft Whole-Genome Sequence of the purple photosynthetic bacterium Rhodospeudomonas palustris XCP.</title>
        <authorList>
            <person name="Rayyan A."/>
            <person name="Meyer T.E."/>
            <person name="Kyndt J.A."/>
        </authorList>
    </citation>
    <scope>NUCLEOTIDE SEQUENCE [LARGE SCALE GENOMIC DNA]</scope>
    <source>
        <strain evidence="19 20">XCP</strain>
    </source>
</reference>
<dbReference type="GO" id="GO:0051539">
    <property type="term" value="F:4 iron, 4 sulfur cluster binding"/>
    <property type="evidence" value="ECO:0007669"/>
    <property type="project" value="UniProtKB-KW"/>
</dbReference>
<evidence type="ECO:0000256" key="13">
    <source>
        <dbReference type="ARBA" id="ARBA00024295"/>
    </source>
</evidence>
<evidence type="ECO:0000256" key="11">
    <source>
        <dbReference type="ARBA" id="ARBA00023014"/>
    </source>
</evidence>
<keyword evidence="6 15" id="KW-0963">Cytoplasm</keyword>
<evidence type="ECO:0000256" key="16">
    <source>
        <dbReference type="PIRSR" id="PIRSR000167-1"/>
    </source>
</evidence>
<dbReference type="InterPro" id="IPR023404">
    <property type="entry name" value="rSAM_horseshoe"/>
</dbReference>
<comment type="pathway">
    <text evidence="2 15">Porphyrin-containing compound metabolism; protoporphyrin-IX biosynthesis; protoporphyrinogen-IX from coproporphyrinogen-III (AdoMet route): step 1/1.</text>
</comment>
<feature type="binding site" evidence="16">
    <location>
        <position position="204"/>
    </location>
    <ligand>
        <name>S-adenosyl-L-methionine</name>
        <dbReference type="ChEBI" id="CHEBI:59789"/>
        <label>2</label>
    </ligand>
</feature>
<feature type="binding site" evidence="16">
    <location>
        <position position="140"/>
    </location>
    <ligand>
        <name>S-adenosyl-L-methionine</name>
        <dbReference type="ChEBI" id="CHEBI:59789"/>
        <label>1</label>
    </ligand>
</feature>
<dbReference type="RefSeq" id="WP_110787769.1">
    <property type="nucleotide sequence ID" value="NZ_QKQS01000024.1"/>
</dbReference>
<dbReference type="SMART" id="SM00729">
    <property type="entry name" value="Elp3"/>
    <property type="match status" value="1"/>
</dbReference>
<evidence type="ECO:0000256" key="15">
    <source>
        <dbReference type="PIRNR" id="PIRNR000167"/>
    </source>
</evidence>
<dbReference type="Gene3D" id="3.80.30.20">
    <property type="entry name" value="tm_1862 like domain"/>
    <property type="match status" value="1"/>
</dbReference>
<feature type="binding site" evidence="17">
    <location>
        <position position="60"/>
    </location>
    <ligand>
        <name>[4Fe-4S] cluster</name>
        <dbReference type="ChEBI" id="CHEBI:49883"/>
        <note>4Fe-4S-S-AdoMet</note>
    </ligand>
</feature>
<dbReference type="GO" id="GO:0006782">
    <property type="term" value="P:protoporphyrinogen IX biosynthetic process"/>
    <property type="evidence" value="ECO:0007669"/>
    <property type="project" value="UniProtKB-UniPathway"/>
</dbReference>
<dbReference type="EMBL" id="QKQS01000024">
    <property type="protein sequence ID" value="PZA10220.1"/>
    <property type="molecule type" value="Genomic_DNA"/>
</dbReference>
<dbReference type="GO" id="GO:0046872">
    <property type="term" value="F:metal ion binding"/>
    <property type="evidence" value="ECO:0007669"/>
    <property type="project" value="UniProtKB-KW"/>
</dbReference>
<keyword evidence="11 15" id="KW-0411">Iron-sulfur</keyword>
<dbReference type="SFLD" id="SFLDG01065">
    <property type="entry name" value="anaerobic_coproporphyrinogen-I"/>
    <property type="match status" value="1"/>
</dbReference>
<name>A0A323UFD1_RHOPL</name>
<evidence type="ECO:0000256" key="14">
    <source>
        <dbReference type="ARBA" id="ARBA00048321"/>
    </source>
</evidence>
<evidence type="ECO:0000256" key="6">
    <source>
        <dbReference type="ARBA" id="ARBA00022490"/>
    </source>
</evidence>
<dbReference type="CDD" id="cd01335">
    <property type="entry name" value="Radical_SAM"/>
    <property type="match status" value="1"/>
</dbReference>
<comment type="subcellular location">
    <subcellularLocation>
        <location evidence="1 15">Cytoplasm</location>
    </subcellularLocation>
</comment>
<comment type="catalytic activity">
    <reaction evidence="14 15">
        <text>coproporphyrinogen III + 2 S-adenosyl-L-methionine = protoporphyrinogen IX + 2 5'-deoxyadenosine + 2 L-methionine + 2 CO2</text>
        <dbReference type="Rhea" id="RHEA:15425"/>
        <dbReference type="ChEBI" id="CHEBI:16526"/>
        <dbReference type="ChEBI" id="CHEBI:17319"/>
        <dbReference type="ChEBI" id="CHEBI:57307"/>
        <dbReference type="ChEBI" id="CHEBI:57309"/>
        <dbReference type="ChEBI" id="CHEBI:57844"/>
        <dbReference type="ChEBI" id="CHEBI:59789"/>
        <dbReference type="EC" id="1.3.98.3"/>
    </reaction>
</comment>
<evidence type="ECO:0000256" key="12">
    <source>
        <dbReference type="ARBA" id="ARBA00023244"/>
    </source>
</evidence>
<comment type="caution">
    <text evidence="19">The sequence shown here is derived from an EMBL/GenBank/DDBJ whole genome shotgun (WGS) entry which is preliminary data.</text>
</comment>
<dbReference type="PANTHER" id="PTHR13932:SF6">
    <property type="entry name" value="OXYGEN-INDEPENDENT COPROPORPHYRINOGEN III OXIDASE"/>
    <property type="match status" value="1"/>
</dbReference>
<dbReference type="OrthoDB" id="9808022at2"/>